<protein>
    <submittedName>
        <fullName evidence="1">Uncharacterized protein</fullName>
    </submittedName>
</protein>
<reference evidence="1 2" key="1">
    <citation type="submission" date="2024-01" db="EMBL/GenBank/DDBJ databases">
        <title>The genomes of 5 underutilized Papilionoideae crops provide insights into root nodulation and disease resistanc.</title>
        <authorList>
            <person name="Jiang F."/>
        </authorList>
    </citation>
    <scope>NUCLEOTIDE SEQUENCE [LARGE SCALE GENOMIC DNA]</scope>
    <source>
        <strain evidence="1">LVBAO_FW01</strain>
        <tissue evidence="1">Leaves</tissue>
    </source>
</reference>
<keyword evidence="2" id="KW-1185">Reference proteome</keyword>
<dbReference type="AlphaFoldDB" id="A0AAN9LVS1"/>
<evidence type="ECO:0000313" key="1">
    <source>
        <dbReference type="EMBL" id="KAK7340978.1"/>
    </source>
</evidence>
<organism evidence="1 2">
    <name type="scientific">Canavalia gladiata</name>
    <name type="common">Sword bean</name>
    <name type="synonym">Dolichos gladiatus</name>
    <dbReference type="NCBI Taxonomy" id="3824"/>
    <lineage>
        <taxon>Eukaryota</taxon>
        <taxon>Viridiplantae</taxon>
        <taxon>Streptophyta</taxon>
        <taxon>Embryophyta</taxon>
        <taxon>Tracheophyta</taxon>
        <taxon>Spermatophyta</taxon>
        <taxon>Magnoliopsida</taxon>
        <taxon>eudicotyledons</taxon>
        <taxon>Gunneridae</taxon>
        <taxon>Pentapetalae</taxon>
        <taxon>rosids</taxon>
        <taxon>fabids</taxon>
        <taxon>Fabales</taxon>
        <taxon>Fabaceae</taxon>
        <taxon>Papilionoideae</taxon>
        <taxon>50 kb inversion clade</taxon>
        <taxon>NPAAA clade</taxon>
        <taxon>indigoferoid/millettioid clade</taxon>
        <taxon>Phaseoleae</taxon>
        <taxon>Canavalia</taxon>
    </lineage>
</organism>
<accession>A0AAN9LVS1</accession>
<dbReference type="Proteomes" id="UP001367508">
    <property type="component" value="Unassembled WGS sequence"/>
</dbReference>
<gene>
    <name evidence="1" type="ORF">VNO77_21697</name>
</gene>
<comment type="caution">
    <text evidence="1">The sequence shown here is derived from an EMBL/GenBank/DDBJ whole genome shotgun (WGS) entry which is preliminary data.</text>
</comment>
<name>A0AAN9LVS1_CANGL</name>
<sequence length="103" mass="11637">MIISSIHSAATQILKYLETSELKKELGPCPALSEDYQDSGVRSITVYSLVTDNQAPKVKQFPKLPIFRSSIFLLKTLRKLAKCDIGMENKLEGLREAKLLHWC</sequence>
<evidence type="ECO:0000313" key="2">
    <source>
        <dbReference type="Proteomes" id="UP001367508"/>
    </source>
</evidence>
<proteinExistence type="predicted"/>
<dbReference type="EMBL" id="JAYMYQ010000004">
    <property type="protein sequence ID" value="KAK7340978.1"/>
    <property type="molecule type" value="Genomic_DNA"/>
</dbReference>